<dbReference type="Gene3D" id="3.40.309.10">
    <property type="entry name" value="Aldehyde Dehydrogenase, Chain A, domain 2"/>
    <property type="match status" value="1"/>
</dbReference>
<dbReference type="Proteomes" id="UP000321685">
    <property type="component" value="Unassembled WGS sequence"/>
</dbReference>
<dbReference type="Gene3D" id="3.40.605.10">
    <property type="entry name" value="Aldehyde Dehydrogenase, Chain A, domain 1"/>
    <property type="match status" value="1"/>
</dbReference>
<dbReference type="Pfam" id="PF00171">
    <property type="entry name" value="Aldedh"/>
    <property type="match status" value="1"/>
</dbReference>
<gene>
    <name evidence="6" type="primary">dhaS</name>
    <name evidence="6" type="ORF">PSU4_40200</name>
</gene>
<dbReference type="SUPFAM" id="SSF53720">
    <property type="entry name" value="ALDH-like"/>
    <property type="match status" value="1"/>
</dbReference>
<protein>
    <submittedName>
        <fullName evidence="6">Aldehyde dehydrogenase</fullName>
    </submittedName>
</protein>
<sequence>MPANTLEANEKRVAELLDRQWRLLVGGELVTSVGGRTFPVSSPYSGEVIAEVPDGTKDDANRAVEAAAAAFPAWAALSAGARADAVRALADAIEARGHDLALLDTVDGGAPVAVMSADVTMAVDALRYFAGLALESKGYTVPASTNLHYTELQPYGVVAKIIPFNHPIMFAASKIAAPLVAGNTVVLKPAEATPLSALLLGEICGEVLPAGVVNVVVGDGIEVPDTLVRHPDVYRIGFTGSEGAGRAIQRAAAESAVKTVTLELGGKNALIAFPDADLDEVARAAVQGMNFTWSGQSCGSTSRLLLHEDIADAVVERVVRLLQGRTYHAPLDPAAIQGTIVNRTQYDRVLGYVEAARAEGARVAVGGGRPEGVDEGLFIAPTVLDDVRPEHRVANEEIFGPVISVLRWREEDEAVALANSVRYGLTGSVFTNDIRRAHRVARALQTGFVWINAAGPHYAGVPYGGWKNSGTGKEEGIEELLSYSQVKSVNVNLAGGS</sequence>
<evidence type="ECO:0000313" key="6">
    <source>
        <dbReference type="EMBL" id="GEL25066.1"/>
    </source>
</evidence>
<evidence type="ECO:0000256" key="2">
    <source>
        <dbReference type="ARBA" id="ARBA00023002"/>
    </source>
</evidence>
<evidence type="ECO:0000259" key="5">
    <source>
        <dbReference type="Pfam" id="PF00171"/>
    </source>
</evidence>
<comment type="similarity">
    <text evidence="1 4">Belongs to the aldehyde dehydrogenase family.</text>
</comment>
<comment type="caution">
    <text evidence="6">The sequence shown here is derived from an EMBL/GenBank/DDBJ whole genome shotgun (WGS) entry which is preliminary data.</text>
</comment>
<dbReference type="OrthoDB" id="6882680at2"/>
<dbReference type="InterPro" id="IPR015590">
    <property type="entry name" value="Aldehyde_DH_dom"/>
</dbReference>
<proteinExistence type="inferred from homology"/>
<dbReference type="PROSITE" id="PS00687">
    <property type="entry name" value="ALDEHYDE_DEHYDR_GLU"/>
    <property type="match status" value="1"/>
</dbReference>
<name>A0A511DJS3_9PSEU</name>
<feature type="domain" description="Aldehyde dehydrogenase" evidence="5">
    <location>
        <begin position="34"/>
        <end position="489"/>
    </location>
</feature>
<dbReference type="EMBL" id="BJVJ01000045">
    <property type="protein sequence ID" value="GEL25066.1"/>
    <property type="molecule type" value="Genomic_DNA"/>
</dbReference>
<dbReference type="FunFam" id="3.40.605.10:FF:000007">
    <property type="entry name" value="NAD/NADP-dependent betaine aldehyde dehydrogenase"/>
    <property type="match status" value="1"/>
</dbReference>
<dbReference type="FunFam" id="3.40.309.10:FF:000012">
    <property type="entry name" value="Betaine aldehyde dehydrogenase"/>
    <property type="match status" value="1"/>
</dbReference>
<dbReference type="InterPro" id="IPR029510">
    <property type="entry name" value="Ald_DH_CS_GLU"/>
</dbReference>
<evidence type="ECO:0000313" key="7">
    <source>
        <dbReference type="Proteomes" id="UP000321685"/>
    </source>
</evidence>
<dbReference type="AlphaFoldDB" id="A0A511DJS3"/>
<dbReference type="InterPro" id="IPR016161">
    <property type="entry name" value="Ald_DH/histidinol_DH"/>
</dbReference>
<dbReference type="PANTHER" id="PTHR11699">
    <property type="entry name" value="ALDEHYDE DEHYDROGENASE-RELATED"/>
    <property type="match status" value="1"/>
</dbReference>
<evidence type="ECO:0000256" key="3">
    <source>
        <dbReference type="PROSITE-ProRule" id="PRU10007"/>
    </source>
</evidence>
<evidence type="ECO:0000256" key="1">
    <source>
        <dbReference type="ARBA" id="ARBA00009986"/>
    </source>
</evidence>
<dbReference type="GO" id="GO:0016620">
    <property type="term" value="F:oxidoreductase activity, acting on the aldehyde or oxo group of donors, NAD or NADP as acceptor"/>
    <property type="evidence" value="ECO:0007669"/>
    <property type="project" value="InterPro"/>
</dbReference>
<dbReference type="InterPro" id="IPR016162">
    <property type="entry name" value="Ald_DH_N"/>
</dbReference>
<keyword evidence="7" id="KW-1185">Reference proteome</keyword>
<dbReference type="InterPro" id="IPR016163">
    <property type="entry name" value="Ald_DH_C"/>
</dbReference>
<evidence type="ECO:0000256" key="4">
    <source>
        <dbReference type="RuleBase" id="RU003345"/>
    </source>
</evidence>
<reference evidence="6 7" key="1">
    <citation type="submission" date="2019-07" db="EMBL/GenBank/DDBJ databases">
        <title>Whole genome shotgun sequence of Pseudonocardia sulfidoxydans NBRC 16205.</title>
        <authorList>
            <person name="Hosoyama A."/>
            <person name="Uohara A."/>
            <person name="Ohji S."/>
            <person name="Ichikawa N."/>
        </authorList>
    </citation>
    <scope>NUCLEOTIDE SEQUENCE [LARGE SCALE GENOMIC DNA]</scope>
    <source>
        <strain evidence="6 7">NBRC 16205</strain>
    </source>
</reference>
<dbReference type="RefSeq" id="WP_147110579.1">
    <property type="nucleotide sequence ID" value="NZ_BJVJ01000045.1"/>
</dbReference>
<feature type="active site" evidence="3">
    <location>
        <position position="263"/>
    </location>
</feature>
<accession>A0A511DJS3</accession>
<keyword evidence="2 4" id="KW-0560">Oxidoreductase</keyword>
<organism evidence="6 7">
    <name type="scientific">Pseudonocardia sulfidoxydans NBRC 16205</name>
    <dbReference type="NCBI Taxonomy" id="1223511"/>
    <lineage>
        <taxon>Bacteria</taxon>
        <taxon>Bacillati</taxon>
        <taxon>Actinomycetota</taxon>
        <taxon>Actinomycetes</taxon>
        <taxon>Pseudonocardiales</taxon>
        <taxon>Pseudonocardiaceae</taxon>
        <taxon>Pseudonocardia</taxon>
    </lineage>
</organism>